<evidence type="ECO:0000256" key="13">
    <source>
        <dbReference type="ARBA" id="ARBA00023134"/>
    </source>
</evidence>
<dbReference type="FunFam" id="3.40.50.1440:FF:000004">
    <property type="entry name" value="Tubulin alpha chain"/>
    <property type="match status" value="1"/>
</dbReference>
<keyword evidence="9" id="KW-0493">Microtubule</keyword>
<dbReference type="InterPro" id="IPR008280">
    <property type="entry name" value="Tub_FtsZ_C"/>
</dbReference>
<dbReference type="Pfam" id="PF00091">
    <property type="entry name" value="Tubulin"/>
    <property type="match status" value="1"/>
</dbReference>
<comment type="similarity">
    <text evidence="4">Belongs to the tubulin family.</text>
</comment>
<keyword evidence="13" id="KW-0342">GTP-binding</keyword>
<dbReference type="FunFam" id="1.10.287.600:FF:000005">
    <property type="entry name" value="Tubulin alpha chain"/>
    <property type="match status" value="1"/>
</dbReference>
<evidence type="ECO:0000256" key="1">
    <source>
        <dbReference type="ARBA" id="ARBA00001946"/>
    </source>
</evidence>
<dbReference type="PANTHER" id="PTHR11588">
    <property type="entry name" value="TUBULIN"/>
    <property type="match status" value="1"/>
</dbReference>
<evidence type="ECO:0000256" key="7">
    <source>
        <dbReference type="ARBA" id="ARBA00022603"/>
    </source>
</evidence>
<dbReference type="PROSITE" id="PS00227">
    <property type="entry name" value="TUBULIN"/>
    <property type="match status" value="1"/>
</dbReference>
<comment type="catalytic activity">
    <reaction evidence="16">
        <text>GTP + H2O = GDP + phosphate + H(+)</text>
        <dbReference type="Rhea" id="RHEA:19669"/>
        <dbReference type="ChEBI" id="CHEBI:15377"/>
        <dbReference type="ChEBI" id="CHEBI:15378"/>
        <dbReference type="ChEBI" id="CHEBI:37565"/>
        <dbReference type="ChEBI" id="CHEBI:43474"/>
        <dbReference type="ChEBI" id="CHEBI:58189"/>
    </reaction>
    <physiologicalReaction direction="left-to-right" evidence="16">
        <dbReference type="Rhea" id="RHEA:19670"/>
    </physiologicalReaction>
</comment>
<keyword evidence="10" id="KW-0547">Nucleotide-binding</keyword>
<dbReference type="GO" id="GO:0007017">
    <property type="term" value="P:microtubule-based process"/>
    <property type="evidence" value="ECO:0007669"/>
    <property type="project" value="InterPro"/>
</dbReference>
<evidence type="ECO:0008006" key="21">
    <source>
        <dbReference type="Google" id="ProtNLM"/>
    </source>
</evidence>
<comment type="subcellular location">
    <subcellularLocation>
        <location evidence="2">Cytoplasm</location>
        <location evidence="2">Cytoskeleton</location>
    </subcellularLocation>
</comment>
<comment type="subunit">
    <text evidence="5">Dimer of alpha and beta chains. A typical microtubule is a hollow water-filled tube with an outer diameter of 25 nm and an inner diameter of 15 nM. Alpha-beta heterodimers associate head-to-tail to form protofilaments running lengthwise along the microtubule wall with the beta-tubulin subunit facing the microtubule plus end conferring a structural polarity. Microtubules usually have 13 protofilaments but different protofilament numbers can be found in some organisms and specialized cells.</text>
</comment>
<dbReference type="InterPro" id="IPR023123">
    <property type="entry name" value="Tubulin_C"/>
</dbReference>
<organism evidence="19 20">
    <name type="scientific">Zingiber officinale</name>
    <name type="common">Ginger</name>
    <name type="synonym">Amomum zingiber</name>
    <dbReference type="NCBI Taxonomy" id="94328"/>
    <lineage>
        <taxon>Eukaryota</taxon>
        <taxon>Viridiplantae</taxon>
        <taxon>Streptophyta</taxon>
        <taxon>Embryophyta</taxon>
        <taxon>Tracheophyta</taxon>
        <taxon>Spermatophyta</taxon>
        <taxon>Magnoliopsida</taxon>
        <taxon>Liliopsida</taxon>
        <taxon>Zingiberales</taxon>
        <taxon>Zingiberaceae</taxon>
        <taxon>Zingiber</taxon>
    </lineage>
</organism>
<dbReference type="InterPro" id="IPR007213">
    <property type="entry name" value="Ppm1/Ppm2/Tcmp"/>
</dbReference>
<comment type="caution">
    <text evidence="19">The sequence shown here is derived from an EMBL/GenBank/DDBJ whole genome shotgun (WGS) entry which is preliminary data.</text>
</comment>
<evidence type="ECO:0000256" key="14">
    <source>
        <dbReference type="ARBA" id="ARBA00023212"/>
    </source>
</evidence>
<evidence type="ECO:0000256" key="16">
    <source>
        <dbReference type="ARBA" id="ARBA00049117"/>
    </source>
</evidence>
<dbReference type="InterPro" id="IPR017975">
    <property type="entry name" value="Tubulin_CS"/>
</dbReference>
<dbReference type="GO" id="GO:0005525">
    <property type="term" value="F:GTP binding"/>
    <property type="evidence" value="ECO:0007669"/>
    <property type="project" value="UniProtKB-KW"/>
</dbReference>
<comment type="function">
    <text evidence="15">Tubulin is the major constituent of microtubules, a cylinder consisting of laterally associated linear protofilaments composed of alpha- and beta-tubulin heterodimers. Microtubules grow by the addition of GTP-tubulin dimers to the microtubule end, where a stabilizing cap forms. Below the cap, tubulin dimers are in GDP-bound state, owing to GTPase activity of alpha-tubulin.</text>
</comment>
<keyword evidence="8" id="KW-0808">Transferase</keyword>
<dbReference type="PRINTS" id="PR01162">
    <property type="entry name" value="ALPHATUBULIN"/>
</dbReference>
<dbReference type="FunFam" id="3.30.1330.20:FF:000001">
    <property type="entry name" value="Tubulin alpha chain"/>
    <property type="match status" value="1"/>
</dbReference>
<sequence length="789" mass="87908">MSQEEISSLAWLEELQLSDVLASDAVRSLHETIEHEWDFLRRSACQTAAGRALWSHVVHDPMAAVFAGESYLRSLYEKMRQDKLNNAREISGVILAIRTLWFDSRLEAAIDSFASRAPQVVLLGAGMDARAYRLSCLKESTVFEVDFPELLQIKASLLKEVMASAKEHQIAMRAKSLTRVTADIREGDWMEKLQRSGYLPERQTVWVLEGILYYLPHLHAMQVLKTIAASCSSAHSVLLADFMNKSSISLSNSTYQFYSDWPDHLLPSLGYGHVKLSQIGDPDAHFGLLTDSQNLFNKLRSLPRSMEIHPEDGTPCRRLYLVEASGPVFRLEMPVGNFIASSTASSLIILLVCSYLWKLGPWFACDLFVIPDGQMLSDKTIGGGDDAFNTFFSETGAGKHVPRAVFVDLEPNVIDEVRTGAYRQLFHPEQLINGKEDAANNFARGHYTIGKEIVDLCLDRIRKLADNCTGLQGFLVFNAVGGGTGSGLGSLLLERLSVDYGKKSKLGFTVYPSPQVSTSVVEPYNSVLSTHSLLEHTDVSVLLDNEAIYDICRRSLDIERPTYTNLNRLVSQVISSLTASLRFDGALNVDVTEFQTNLVPYPRIHFMLSSYAPVISAEKAYHEQLSVAEITNTAFEPSSMMAKCDPRHGKYMACCLMYRGDVVPKDVNAAVVTIKTKRTIQFVDWCPTGFKCGINYQPPTAVPGGDLAKVQRAVCMISNSTSVAEVFSRIDHKFDLMYAKRAFVHWYVGEGMEEGEFSEAREDLAALEKDYEEVGAECPVDEEGEEDEY</sequence>
<dbReference type="SUPFAM" id="SSF53335">
    <property type="entry name" value="S-adenosyl-L-methionine-dependent methyltransferases"/>
    <property type="match status" value="1"/>
</dbReference>
<dbReference type="GO" id="GO:0032259">
    <property type="term" value="P:methylation"/>
    <property type="evidence" value="ECO:0007669"/>
    <property type="project" value="UniProtKB-KW"/>
</dbReference>
<evidence type="ECO:0000256" key="15">
    <source>
        <dbReference type="ARBA" id="ARBA00034296"/>
    </source>
</evidence>
<dbReference type="EMBL" id="JACMSC010000022">
    <property type="protein sequence ID" value="KAG6469509.1"/>
    <property type="molecule type" value="Genomic_DNA"/>
</dbReference>
<name>A0A8J5BD69_ZINOF</name>
<evidence type="ECO:0000256" key="5">
    <source>
        <dbReference type="ARBA" id="ARBA00011747"/>
    </source>
</evidence>
<keyword evidence="7" id="KW-0489">Methyltransferase</keyword>
<feature type="domain" description="Tubulin/FtsZ 2-layer sandwich" evidence="18">
    <location>
        <begin position="587"/>
        <end position="732"/>
    </location>
</feature>
<comment type="similarity">
    <text evidence="3">Belongs to the UPF0677 family.</text>
</comment>
<keyword evidence="20" id="KW-1185">Reference proteome</keyword>
<keyword evidence="12" id="KW-0460">Magnesium</keyword>
<evidence type="ECO:0000313" key="19">
    <source>
        <dbReference type="EMBL" id="KAG6469509.1"/>
    </source>
</evidence>
<reference evidence="19 20" key="1">
    <citation type="submission" date="2020-08" db="EMBL/GenBank/DDBJ databases">
        <title>Plant Genome Project.</title>
        <authorList>
            <person name="Zhang R.-G."/>
        </authorList>
    </citation>
    <scope>NUCLEOTIDE SEQUENCE [LARGE SCALE GENOMIC DNA]</scope>
    <source>
        <tissue evidence="19">Rhizome</tissue>
    </source>
</reference>
<evidence type="ECO:0000256" key="9">
    <source>
        <dbReference type="ARBA" id="ARBA00022701"/>
    </source>
</evidence>
<keyword evidence="6" id="KW-0963">Cytoplasm</keyword>
<evidence type="ECO:0000313" key="20">
    <source>
        <dbReference type="Proteomes" id="UP000734854"/>
    </source>
</evidence>
<evidence type="ECO:0000256" key="8">
    <source>
        <dbReference type="ARBA" id="ARBA00022679"/>
    </source>
</evidence>
<dbReference type="InterPro" id="IPR011610">
    <property type="entry name" value="SAM_mthyl_Trfase_ML2640-like"/>
</dbReference>
<evidence type="ECO:0000256" key="3">
    <source>
        <dbReference type="ARBA" id="ARBA00008138"/>
    </source>
</evidence>
<dbReference type="Pfam" id="PF04072">
    <property type="entry name" value="LCM"/>
    <property type="match status" value="1"/>
</dbReference>
<dbReference type="SMART" id="SM00864">
    <property type="entry name" value="Tubulin"/>
    <property type="match status" value="1"/>
</dbReference>
<dbReference type="GO" id="GO:0008168">
    <property type="term" value="F:methyltransferase activity"/>
    <property type="evidence" value="ECO:0007669"/>
    <property type="project" value="UniProtKB-KW"/>
</dbReference>
<dbReference type="SMART" id="SM00865">
    <property type="entry name" value="Tubulin_C"/>
    <property type="match status" value="1"/>
</dbReference>
<proteinExistence type="inferred from homology"/>
<dbReference type="InterPro" id="IPR018316">
    <property type="entry name" value="Tubulin/FtsZ_2-layer-sand-dom"/>
</dbReference>
<dbReference type="Proteomes" id="UP000734854">
    <property type="component" value="Unassembled WGS sequence"/>
</dbReference>
<dbReference type="InterPro" id="IPR029063">
    <property type="entry name" value="SAM-dependent_MTases_sf"/>
</dbReference>
<dbReference type="SUPFAM" id="SSF55307">
    <property type="entry name" value="Tubulin C-terminal domain-like"/>
    <property type="match status" value="1"/>
</dbReference>
<dbReference type="GO" id="GO:0005200">
    <property type="term" value="F:structural constituent of cytoskeleton"/>
    <property type="evidence" value="ECO:0007669"/>
    <property type="project" value="InterPro"/>
</dbReference>
<evidence type="ECO:0000256" key="11">
    <source>
        <dbReference type="ARBA" id="ARBA00022801"/>
    </source>
</evidence>
<dbReference type="NCBIfam" id="TIGR00027">
    <property type="entry name" value="mthyl_TIGR00027"/>
    <property type="match status" value="1"/>
</dbReference>
<dbReference type="Pfam" id="PF03953">
    <property type="entry name" value="Tubulin_C"/>
    <property type="match status" value="1"/>
</dbReference>
<dbReference type="GO" id="GO:0005874">
    <property type="term" value="C:microtubule"/>
    <property type="evidence" value="ECO:0007669"/>
    <property type="project" value="UniProtKB-KW"/>
</dbReference>
<evidence type="ECO:0000256" key="10">
    <source>
        <dbReference type="ARBA" id="ARBA00022741"/>
    </source>
</evidence>
<dbReference type="InterPro" id="IPR002452">
    <property type="entry name" value="Alpha_tubulin"/>
</dbReference>
<dbReference type="Gene3D" id="1.10.287.600">
    <property type="entry name" value="Helix hairpin bin"/>
    <property type="match status" value="1"/>
</dbReference>
<protein>
    <recommendedName>
        <fullName evidence="21">Tubulin alpha chain</fullName>
    </recommendedName>
</protein>
<dbReference type="SUPFAM" id="SSF52490">
    <property type="entry name" value="Tubulin nucleotide-binding domain-like"/>
    <property type="match status" value="1"/>
</dbReference>
<dbReference type="InterPro" id="IPR003008">
    <property type="entry name" value="Tubulin_FtsZ_GTPase"/>
</dbReference>
<dbReference type="AlphaFoldDB" id="A0A8J5BD69"/>
<evidence type="ECO:0000256" key="12">
    <source>
        <dbReference type="ARBA" id="ARBA00022842"/>
    </source>
</evidence>
<dbReference type="CDD" id="cd02186">
    <property type="entry name" value="alpha_tubulin"/>
    <property type="match status" value="1"/>
</dbReference>
<dbReference type="Gene3D" id="3.30.1330.20">
    <property type="entry name" value="Tubulin/FtsZ, C-terminal domain"/>
    <property type="match status" value="1"/>
</dbReference>
<evidence type="ECO:0000256" key="6">
    <source>
        <dbReference type="ARBA" id="ARBA00022490"/>
    </source>
</evidence>
<keyword evidence="11" id="KW-0378">Hydrolase</keyword>
<evidence type="ECO:0000259" key="18">
    <source>
        <dbReference type="SMART" id="SM00865"/>
    </source>
</evidence>
<dbReference type="Gene3D" id="3.40.50.1440">
    <property type="entry name" value="Tubulin/FtsZ, GTPase domain"/>
    <property type="match status" value="1"/>
</dbReference>
<evidence type="ECO:0000256" key="4">
    <source>
        <dbReference type="ARBA" id="ARBA00009636"/>
    </source>
</evidence>
<dbReference type="Gene3D" id="3.40.50.150">
    <property type="entry name" value="Vaccinia Virus protein VP39"/>
    <property type="match status" value="1"/>
</dbReference>
<dbReference type="GO" id="GO:0016787">
    <property type="term" value="F:hydrolase activity"/>
    <property type="evidence" value="ECO:0007669"/>
    <property type="project" value="UniProtKB-KW"/>
</dbReference>
<dbReference type="InterPro" id="IPR037103">
    <property type="entry name" value="Tubulin/FtsZ-like_C"/>
</dbReference>
<dbReference type="InterPro" id="IPR036525">
    <property type="entry name" value="Tubulin/FtsZ_GTPase_sf"/>
</dbReference>
<feature type="domain" description="Tubulin/FtsZ GTPase" evidence="17">
    <location>
        <begin position="388"/>
        <end position="585"/>
    </location>
</feature>
<dbReference type="InterPro" id="IPR000217">
    <property type="entry name" value="Tubulin"/>
</dbReference>
<dbReference type="PRINTS" id="PR01161">
    <property type="entry name" value="TUBULIN"/>
</dbReference>
<accession>A0A8J5BD69</accession>
<evidence type="ECO:0000256" key="2">
    <source>
        <dbReference type="ARBA" id="ARBA00004245"/>
    </source>
</evidence>
<evidence type="ECO:0000259" key="17">
    <source>
        <dbReference type="SMART" id="SM00864"/>
    </source>
</evidence>
<comment type="cofactor">
    <cofactor evidence="1">
        <name>Mg(2+)</name>
        <dbReference type="ChEBI" id="CHEBI:18420"/>
    </cofactor>
</comment>
<keyword evidence="14" id="KW-0206">Cytoskeleton</keyword>
<gene>
    <name evidence="19" type="ORF">ZIOFF_074233</name>
</gene>